<dbReference type="STRING" id="3827.A0A3Q7XG31"/>
<dbReference type="PANTHER" id="PTHR33917:SF2">
    <property type="entry name" value="PROTEIN EXECUTER 2, CHLOROPLASTIC"/>
    <property type="match status" value="1"/>
</dbReference>
<dbReference type="GO" id="GO:0010343">
    <property type="term" value="P:singlet oxygen-mediated programmed cell death"/>
    <property type="evidence" value="ECO:0007669"/>
    <property type="project" value="InterPro"/>
</dbReference>
<dbReference type="RefSeq" id="XP_027192424.1">
    <property type="nucleotide sequence ID" value="XM_027336623.1"/>
</dbReference>
<dbReference type="InterPro" id="IPR044680">
    <property type="entry name" value="EX1/2"/>
</dbReference>
<reference evidence="3" key="2">
    <citation type="submission" date="2025-08" db="UniProtKB">
        <authorList>
            <consortium name="RefSeq"/>
        </authorList>
    </citation>
    <scope>IDENTIFICATION</scope>
    <source>
        <tissue evidence="3">Etiolated seedlings</tissue>
    </source>
</reference>
<sequence>MAAHGISFSAPILRGLKAHSSSSPSPNNVVPFFPLVRSKRNHKLCCRCTRSSSKWVQFNFIIRWFSICQLQLEHAIDREDYGEAARLKRDIDEATSVDAVAQIMSQLKSFIDDERYEDASKLCTLSGCGLLGWWVGLAKDFDDPIGRIIQITPGVGRFIATSYSPRQLLTKSGGTPIFEIYVVKNADDTYQMQVVHLERPKRNLKSSIPSSEADKPKPEDKIPGLKMKVININAEEEGAKDDDSVKQLIQEDSDKMNSGENTEEDVNNLDGDNEDTLEADSDASAEEKDSDVKLFVSRFSPDENDPPVFDSFIRLPAELQDTERHNFVLHIPGRIVERDARKRRAEEIYKAAVAAQELLNIMPYEVVNTFQGPDDKFSKVTRSMHKMVKCAISKAQKRGKLSAYTSFNRINNTSSSGDPLEGLYIGAFGAHGLEVVQLKRKFGRWDDMDDTEFEYVEAVKLTGDILVPAGEVAFRAIIDRDHKNINRCRLTNTMGVDATYKGQAQISDFDFKNPRWISGDLLLLNVGKGPRQILEGADMGFQYSSEDKSFIVLFFRLKLPE</sequence>
<dbReference type="AlphaFoldDB" id="A0A3Q7XG31"/>
<evidence type="ECO:0000256" key="1">
    <source>
        <dbReference type="SAM" id="MobiDB-lite"/>
    </source>
</evidence>
<dbReference type="PANTHER" id="PTHR33917">
    <property type="entry name" value="PROTEIN EXECUTER 1, CHLOROPLASTIC"/>
    <property type="match status" value="1"/>
</dbReference>
<organism evidence="2 3">
    <name type="scientific">Cicer arietinum</name>
    <name type="common">Chickpea</name>
    <name type="synonym">Garbanzo</name>
    <dbReference type="NCBI Taxonomy" id="3827"/>
    <lineage>
        <taxon>Eukaryota</taxon>
        <taxon>Viridiplantae</taxon>
        <taxon>Streptophyta</taxon>
        <taxon>Embryophyta</taxon>
        <taxon>Tracheophyta</taxon>
        <taxon>Spermatophyta</taxon>
        <taxon>Magnoliopsida</taxon>
        <taxon>eudicotyledons</taxon>
        <taxon>Gunneridae</taxon>
        <taxon>Pentapetalae</taxon>
        <taxon>rosids</taxon>
        <taxon>fabids</taxon>
        <taxon>Fabales</taxon>
        <taxon>Fabaceae</taxon>
        <taxon>Papilionoideae</taxon>
        <taxon>50 kb inversion clade</taxon>
        <taxon>NPAAA clade</taxon>
        <taxon>Hologalegina</taxon>
        <taxon>IRL clade</taxon>
        <taxon>Cicereae</taxon>
        <taxon>Cicer</taxon>
    </lineage>
</organism>
<dbReference type="PaxDb" id="3827-XP_004508896.1"/>
<dbReference type="GO" id="GO:0042651">
    <property type="term" value="C:thylakoid membrane"/>
    <property type="evidence" value="ECO:0007669"/>
    <property type="project" value="TreeGrafter"/>
</dbReference>
<feature type="compositionally biased region" description="Acidic residues" evidence="1">
    <location>
        <begin position="261"/>
        <end position="284"/>
    </location>
</feature>
<accession>A0A3Q7XG31</accession>
<feature type="compositionally biased region" description="Basic and acidic residues" evidence="1">
    <location>
        <begin position="212"/>
        <end position="223"/>
    </location>
</feature>
<reference evidence="2" key="1">
    <citation type="journal article" date="2013" name="Nat. Biotechnol.">
        <title>Draft genome sequence of chickpea (Cicer arietinum) provides a resource for trait improvement.</title>
        <authorList>
            <person name="Varshney R.K."/>
            <person name="Song C."/>
            <person name="Saxena R.K."/>
            <person name="Azam S."/>
            <person name="Yu S."/>
            <person name="Sharpe A.G."/>
            <person name="Cannon S."/>
            <person name="Baek J."/>
            <person name="Rosen B.D."/>
            <person name="Tar'an B."/>
            <person name="Millan T."/>
            <person name="Zhang X."/>
            <person name="Ramsay L.D."/>
            <person name="Iwata A."/>
            <person name="Wang Y."/>
            <person name="Nelson W."/>
            <person name="Farmer A.D."/>
            <person name="Gaur P.M."/>
            <person name="Soderlund C."/>
            <person name="Penmetsa R.V."/>
            <person name="Xu C."/>
            <person name="Bharti A.K."/>
            <person name="He W."/>
            <person name="Winter P."/>
            <person name="Zhao S."/>
            <person name="Hane J.K."/>
            <person name="Carrasquilla-Garcia N."/>
            <person name="Condie J.A."/>
            <person name="Upadhyaya H.D."/>
            <person name="Luo M.C."/>
            <person name="Thudi M."/>
            <person name="Gowda C.L."/>
            <person name="Singh N.P."/>
            <person name="Lichtenzveig J."/>
            <person name="Gali K.K."/>
            <person name="Rubio J."/>
            <person name="Nadarajan N."/>
            <person name="Dolezel J."/>
            <person name="Bansal K.C."/>
            <person name="Xu X."/>
            <person name="Edwards D."/>
            <person name="Zhang G."/>
            <person name="Kahl G."/>
            <person name="Gil J."/>
            <person name="Singh K.B."/>
            <person name="Datta S.K."/>
            <person name="Jackson S.A."/>
            <person name="Wang J."/>
            <person name="Cook D.R."/>
        </authorList>
    </citation>
    <scope>NUCLEOTIDE SEQUENCE [LARGE SCALE GENOMIC DNA]</scope>
    <source>
        <strain evidence="2">cv. CDC Frontier</strain>
    </source>
</reference>
<feature type="region of interest" description="Disordered" evidence="1">
    <location>
        <begin position="201"/>
        <end position="226"/>
    </location>
</feature>
<keyword evidence="2" id="KW-1185">Reference proteome</keyword>
<proteinExistence type="predicted"/>
<evidence type="ECO:0000313" key="2">
    <source>
        <dbReference type="Proteomes" id="UP000087171"/>
    </source>
</evidence>
<name>A0A3Q7XG31_CICAR</name>
<gene>
    <name evidence="3" type="primary">LOC101505597</name>
</gene>
<evidence type="ECO:0000313" key="3">
    <source>
        <dbReference type="RefSeq" id="XP_027192424.1"/>
    </source>
</evidence>
<dbReference type="Pfam" id="PF12014">
    <property type="entry name" value="Cyclin_D1_bind"/>
    <property type="match status" value="1"/>
</dbReference>
<feature type="region of interest" description="Disordered" evidence="1">
    <location>
        <begin position="251"/>
        <end position="289"/>
    </location>
</feature>
<protein>
    <submittedName>
        <fullName evidence="3">Protein EXECUTER 2, chloroplastic-like</fullName>
    </submittedName>
</protein>
<dbReference type="OrthoDB" id="722566at2759"/>
<dbReference type="Proteomes" id="UP000087171">
    <property type="component" value="Chromosome Ca7"/>
</dbReference>